<sequence length="143" mass="16660">MDKTATYKLNKLSSVLSYRHFKIHSKPFSSYENEEKALINSPIKSMRNVSDDGSSKIIKLRKKSNKTLRVSEDRNFTRINPSEQNLHRSKKQVSDNFVHLDETTSLKYSTTPNFDRSILKSLCSRIQENNKSCADFFTLFFKL</sequence>
<protein>
    <submittedName>
        <fullName evidence="2">Uncharacterized protein</fullName>
    </submittedName>
</protein>
<keyword evidence="1" id="KW-1185">Reference proteome</keyword>
<organism evidence="1 2">
    <name type="scientific">Romanomermis culicivorax</name>
    <name type="common">Nematode worm</name>
    <dbReference type="NCBI Taxonomy" id="13658"/>
    <lineage>
        <taxon>Eukaryota</taxon>
        <taxon>Metazoa</taxon>
        <taxon>Ecdysozoa</taxon>
        <taxon>Nematoda</taxon>
        <taxon>Enoplea</taxon>
        <taxon>Dorylaimia</taxon>
        <taxon>Mermithida</taxon>
        <taxon>Mermithoidea</taxon>
        <taxon>Mermithidae</taxon>
        <taxon>Romanomermis</taxon>
    </lineage>
</organism>
<dbReference type="Proteomes" id="UP000887565">
    <property type="component" value="Unplaced"/>
</dbReference>
<dbReference type="AlphaFoldDB" id="A0A915JQG5"/>
<dbReference type="WBParaSite" id="nRc.2.0.1.t28445-RA">
    <property type="protein sequence ID" value="nRc.2.0.1.t28445-RA"/>
    <property type="gene ID" value="nRc.2.0.1.g28445"/>
</dbReference>
<name>A0A915JQG5_ROMCU</name>
<evidence type="ECO:0000313" key="1">
    <source>
        <dbReference type="Proteomes" id="UP000887565"/>
    </source>
</evidence>
<evidence type="ECO:0000313" key="2">
    <source>
        <dbReference type="WBParaSite" id="nRc.2.0.1.t28445-RA"/>
    </source>
</evidence>
<reference evidence="2" key="1">
    <citation type="submission" date="2022-11" db="UniProtKB">
        <authorList>
            <consortium name="WormBaseParasite"/>
        </authorList>
    </citation>
    <scope>IDENTIFICATION</scope>
</reference>
<proteinExistence type="predicted"/>
<accession>A0A915JQG5</accession>